<feature type="transmembrane region" description="Helical" evidence="7">
    <location>
        <begin position="1021"/>
        <end position="1042"/>
    </location>
</feature>
<evidence type="ECO:0000256" key="5">
    <source>
        <dbReference type="ARBA" id="ARBA00022989"/>
    </source>
</evidence>
<evidence type="ECO:0000256" key="4">
    <source>
        <dbReference type="ARBA" id="ARBA00022692"/>
    </source>
</evidence>
<proteinExistence type="inferred from homology"/>
<feature type="transmembrane region" description="Helical" evidence="7">
    <location>
        <begin position="720"/>
        <end position="737"/>
    </location>
</feature>
<feature type="transmembrane region" description="Helical" evidence="7">
    <location>
        <begin position="830"/>
        <end position="852"/>
    </location>
</feature>
<dbReference type="Pfam" id="PF12972">
    <property type="entry name" value="NAGLU_C"/>
    <property type="match status" value="1"/>
</dbReference>
<dbReference type="AlphaFoldDB" id="A0A1I7XPG7"/>
<comment type="subcellular location">
    <subcellularLocation>
        <location evidence="1">Membrane</location>
        <topology evidence="1">Multi-pass membrane protein</topology>
    </subcellularLocation>
</comment>
<dbReference type="InterPro" id="IPR036458">
    <property type="entry name" value="Na:dicarbo_symporter_sf"/>
</dbReference>
<name>A0A1I7XPG7_HETBA</name>
<evidence type="ECO:0000259" key="8">
    <source>
        <dbReference type="Pfam" id="PF05089"/>
    </source>
</evidence>
<evidence type="ECO:0000259" key="9">
    <source>
        <dbReference type="Pfam" id="PF12972"/>
    </source>
</evidence>
<dbReference type="InterPro" id="IPR024732">
    <property type="entry name" value="NAGLU_C"/>
</dbReference>
<feature type="transmembrane region" description="Helical" evidence="7">
    <location>
        <begin position="1086"/>
        <end position="1106"/>
    </location>
</feature>
<feature type="transmembrane region" description="Helical" evidence="7">
    <location>
        <begin position="749"/>
        <end position="772"/>
    </location>
</feature>
<evidence type="ECO:0000256" key="7">
    <source>
        <dbReference type="SAM" id="Phobius"/>
    </source>
</evidence>
<feature type="transmembrane region" description="Helical" evidence="7">
    <location>
        <begin position="1063"/>
        <end position="1080"/>
    </location>
</feature>
<dbReference type="PANTHER" id="PTHR11958:SF63">
    <property type="entry name" value="AMINO ACID TRANSPORTER"/>
    <property type="match status" value="1"/>
</dbReference>
<keyword evidence="4 7" id="KW-0812">Transmembrane</keyword>
<accession>A0A1I7XPG7</accession>
<dbReference type="GO" id="GO:0015175">
    <property type="term" value="F:neutral L-amino acid transmembrane transporter activity"/>
    <property type="evidence" value="ECO:0007669"/>
    <property type="project" value="TreeGrafter"/>
</dbReference>
<dbReference type="Gene3D" id="3.20.20.80">
    <property type="entry name" value="Glycosidases"/>
    <property type="match status" value="2"/>
</dbReference>
<evidence type="ECO:0000313" key="11">
    <source>
        <dbReference type="WBParaSite" id="Hba_19672"/>
    </source>
</evidence>
<feature type="domain" description="Alpha-N-acetylglucosaminidase C-terminal" evidence="9">
    <location>
        <begin position="401"/>
        <end position="533"/>
    </location>
</feature>
<feature type="transmembrane region" description="Helical" evidence="7">
    <location>
        <begin position="960"/>
        <end position="980"/>
    </location>
</feature>
<keyword evidence="5 7" id="KW-1133">Transmembrane helix</keyword>
<comment type="similarity">
    <text evidence="2">Belongs to the dicarboxylate/amino acid:cation symporter (DAACS) (TC 2.A.23) family.</text>
</comment>
<sequence length="1128" mass="127507">MVLWLLFSLITASAVKITIPEYKESSVRDVLDRLPAWISSEFPDIVINSFSELVDGRVRIMVDPLGRKTVEANSPTAALYGINYFLRNHCFTQISWENSSFGEGCEDVRDTEIELIAPKVRYFGNPCTFSYSFAWWQWKNWERMIDWLALNGFNMVLAPIGQEAIWRDVFISLGVDRRKLDDYFTGPAYLAWHRMGNLKRWGGPLSESLMENQLELNVKIVSRMVELGIVPVLPTFSGFVPNDLVRSKINRNGKKLDAIMFFDRLLQSWTFFYDKWPNKAVKAFLSGVPVGKLLVLDLYAENHPLWLEFNSFFGHSFVWCMLHNFGGTTEMRGNIKHLNKAYQLALSSSNTFVGAGLTMEAIQQNYIVYQFVIDRIWSKDLVPLNEWYEAFQLYLTQLVMNTYVSSRYQLSSTAASKAWSLLLRTLYSEPVKMDTERFSVFIYFRPSFGKRIKYWFDPSVLRTIAGYFIQLKEIMWDNPLFREDYNDVMREALQYELGNKVILRVYEGYGSGDNEEILKACRNLDTMFENIERHTNNDLLEWIGSTTLTSTTPYWNLLNYLLYSNPSNTVVRLVGFPGELFMNMLKAMILPLIVASLISGLSQLDGKTSGKLGCRAIMYYALTTTHAVVLGIIIVILIHPGDPTIKKHLEITDIVHAKVSALDKFLDLFRNMFPENIIRSTFQQQQTVNVIINETTGSEVATIQYSDGMNVLGKATFYNANNYCLIIFCIVMGLVISRVGKPARPLADLFIALDIVISRIVFLIMWFGPIGIPSLIAQKMLEVNDLVGTARMLFMFMLTVIAGLTIQCFVTLPLIFFIGTRHNPYKFLRGLGQAVLTALGTASSAACLPITFQCLKDMGIDSRVTKFVLPVGAMVNMDGTALYEAVASIFIAQMNGMELSFGKVLTVSVTATLASIGAASIPGAGLVTMLIVLTALGLPANDVSLIIAIDWFLDRLRTSVNVIGDAFGCGFVHFLCIGDLNELSIPDQNDKEAIKPTTMSHGINFDDLEKNIENNNNAHNIHISTMIAYCFFSLLLKHLIFLNTTVAQVTEKMIHMPELDMRFMFNLFIAMTAHIHYPSVNDDGHITVQNILVLCVSANFTLYYQLCPQSIVRGNLTVNPRPRNATHQ</sequence>
<dbReference type="Gene3D" id="1.20.120.670">
    <property type="entry name" value="N-acetyl-b-d-glucoasminidase"/>
    <property type="match status" value="1"/>
</dbReference>
<keyword evidence="10" id="KW-1185">Reference proteome</keyword>
<dbReference type="WBParaSite" id="Hba_19672">
    <property type="protein sequence ID" value="Hba_19672"/>
    <property type="gene ID" value="Hba_19672"/>
</dbReference>
<keyword evidence="3" id="KW-0813">Transport</keyword>
<evidence type="ECO:0000256" key="2">
    <source>
        <dbReference type="ARBA" id="ARBA00006148"/>
    </source>
</evidence>
<dbReference type="Proteomes" id="UP000095283">
    <property type="component" value="Unplaced"/>
</dbReference>
<evidence type="ECO:0000256" key="6">
    <source>
        <dbReference type="ARBA" id="ARBA00023136"/>
    </source>
</evidence>
<dbReference type="Gene3D" id="1.10.3860.10">
    <property type="entry name" value="Sodium:dicarboxylate symporter"/>
    <property type="match status" value="1"/>
</dbReference>
<dbReference type="InterPro" id="IPR050746">
    <property type="entry name" value="DAACS"/>
</dbReference>
<feature type="transmembrane region" description="Helical" evidence="7">
    <location>
        <begin position="616"/>
        <end position="638"/>
    </location>
</feature>
<protein>
    <submittedName>
        <fullName evidence="11">Alpha-N-acetylglucosaminidase</fullName>
    </submittedName>
</protein>
<evidence type="ECO:0000256" key="1">
    <source>
        <dbReference type="ARBA" id="ARBA00004141"/>
    </source>
</evidence>
<feature type="domain" description="Alpha-N-acetylglucosaminidase tim-barrel" evidence="8">
    <location>
        <begin position="265"/>
        <end position="378"/>
    </location>
</feature>
<evidence type="ECO:0000256" key="3">
    <source>
        <dbReference type="ARBA" id="ARBA00022448"/>
    </source>
</evidence>
<dbReference type="PRINTS" id="PR00173">
    <property type="entry name" value="EDTRNSPORT"/>
</dbReference>
<dbReference type="Pfam" id="PF00375">
    <property type="entry name" value="SDF"/>
    <property type="match status" value="1"/>
</dbReference>
<feature type="transmembrane region" description="Helical" evidence="7">
    <location>
        <begin position="792"/>
        <end position="818"/>
    </location>
</feature>
<evidence type="ECO:0000313" key="10">
    <source>
        <dbReference type="Proteomes" id="UP000095283"/>
    </source>
</evidence>
<dbReference type="GO" id="GO:0005313">
    <property type="term" value="F:L-glutamate transmembrane transporter activity"/>
    <property type="evidence" value="ECO:0007669"/>
    <property type="project" value="TreeGrafter"/>
</dbReference>
<dbReference type="SUPFAM" id="SSF118215">
    <property type="entry name" value="Proton glutamate symport protein"/>
    <property type="match status" value="1"/>
</dbReference>
<dbReference type="InterPro" id="IPR001991">
    <property type="entry name" value="Na-dicarboxylate_symporter"/>
</dbReference>
<dbReference type="GO" id="GO:0015501">
    <property type="term" value="F:glutamate:sodium symporter activity"/>
    <property type="evidence" value="ECO:0007669"/>
    <property type="project" value="TreeGrafter"/>
</dbReference>
<dbReference type="GO" id="GO:0005886">
    <property type="term" value="C:plasma membrane"/>
    <property type="evidence" value="ECO:0007669"/>
    <property type="project" value="TreeGrafter"/>
</dbReference>
<dbReference type="InterPro" id="IPR024733">
    <property type="entry name" value="NAGLU_tim-barrel"/>
</dbReference>
<feature type="transmembrane region" description="Helical" evidence="7">
    <location>
        <begin position="904"/>
        <end position="924"/>
    </location>
</feature>
<keyword evidence="6 7" id="KW-0472">Membrane</keyword>
<dbReference type="PANTHER" id="PTHR11958">
    <property type="entry name" value="SODIUM/DICARBOXYLATE SYMPORTER-RELATED"/>
    <property type="match status" value="1"/>
</dbReference>
<reference evidence="11" key="1">
    <citation type="submission" date="2016-11" db="UniProtKB">
        <authorList>
            <consortium name="WormBaseParasite"/>
        </authorList>
    </citation>
    <scope>IDENTIFICATION</scope>
</reference>
<dbReference type="Pfam" id="PF05089">
    <property type="entry name" value="NAGLU"/>
    <property type="match status" value="2"/>
</dbReference>
<feature type="domain" description="Alpha-N-acetylglucosaminidase tim-barrel" evidence="8">
    <location>
        <begin position="121"/>
        <end position="251"/>
    </location>
</feature>
<organism evidence="10 11">
    <name type="scientific">Heterorhabditis bacteriophora</name>
    <name type="common">Entomopathogenic nematode worm</name>
    <dbReference type="NCBI Taxonomy" id="37862"/>
    <lineage>
        <taxon>Eukaryota</taxon>
        <taxon>Metazoa</taxon>
        <taxon>Ecdysozoa</taxon>
        <taxon>Nematoda</taxon>
        <taxon>Chromadorea</taxon>
        <taxon>Rhabditida</taxon>
        <taxon>Rhabditina</taxon>
        <taxon>Rhabditomorpha</taxon>
        <taxon>Strongyloidea</taxon>
        <taxon>Heterorhabditidae</taxon>
        <taxon>Heterorhabditis</taxon>
    </lineage>
</organism>
<feature type="transmembrane region" description="Helical" evidence="7">
    <location>
        <begin position="930"/>
        <end position="953"/>
    </location>
</feature>